<proteinExistence type="predicted"/>
<sequence length="158" mass="16116">MASRTSLAFLLFTFLMAISASYAHGFTVRATLNLIGPTNANVNINGGSVVFPLGSTTPVAGANVTIVIYVGALRITAKAVTDINGNFNADVPITINPNLLPNLLSVSAVANVALPITSNLPGTIGRQLLIPLSLQSIIPGILRIVLTLNASGAVVVGG</sequence>
<name>A0ACC0BRI5_CATRO</name>
<evidence type="ECO:0000313" key="1">
    <source>
        <dbReference type="EMBL" id="KAI5675280.1"/>
    </source>
</evidence>
<evidence type="ECO:0000313" key="2">
    <source>
        <dbReference type="Proteomes" id="UP001060085"/>
    </source>
</evidence>
<gene>
    <name evidence="1" type="ORF">M9H77_06230</name>
</gene>
<reference evidence="2" key="1">
    <citation type="journal article" date="2023" name="Nat. Plants">
        <title>Single-cell RNA sequencing provides a high-resolution roadmap for understanding the multicellular compartmentation of specialized metabolism.</title>
        <authorList>
            <person name="Sun S."/>
            <person name="Shen X."/>
            <person name="Li Y."/>
            <person name="Li Y."/>
            <person name="Wang S."/>
            <person name="Li R."/>
            <person name="Zhang H."/>
            <person name="Shen G."/>
            <person name="Guo B."/>
            <person name="Wei J."/>
            <person name="Xu J."/>
            <person name="St-Pierre B."/>
            <person name="Chen S."/>
            <person name="Sun C."/>
        </authorList>
    </citation>
    <scope>NUCLEOTIDE SEQUENCE [LARGE SCALE GENOMIC DNA]</scope>
</reference>
<dbReference type="Proteomes" id="UP001060085">
    <property type="component" value="Linkage Group LG02"/>
</dbReference>
<accession>A0ACC0BRI5</accession>
<keyword evidence="2" id="KW-1185">Reference proteome</keyword>
<protein>
    <submittedName>
        <fullName evidence="1">Uncharacterized protein</fullName>
    </submittedName>
</protein>
<dbReference type="EMBL" id="CM044702">
    <property type="protein sequence ID" value="KAI5675280.1"/>
    <property type="molecule type" value="Genomic_DNA"/>
</dbReference>
<organism evidence="1 2">
    <name type="scientific">Catharanthus roseus</name>
    <name type="common">Madagascar periwinkle</name>
    <name type="synonym">Vinca rosea</name>
    <dbReference type="NCBI Taxonomy" id="4058"/>
    <lineage>
        <taxon>Eukaryota</taxon>
        <taxon>Viridiplantae</taxon>
        <taxon>Streptophyta</taxon>
        <taxon>Embryophyta</taxon>
        <taxon>Tracheophyta</taxon>
        <taxon>Spermatophyta</taxon>
        <taxon>Magnoliopsida</taxon>
        <taxon>eudicotyledons</taxon>
        <taxon>Gunneridae</taxon>
        <taxon>Pentapetalae</taxon>
        <taxon>asterids</taxon>
        <taxon>lamiids</taxon>
        <taxon>Gentianales</taxon>
        <taxon>Apocynaceae</taxon>
        <taxon>Rauvolfioideae</taxon>
        <taxon>Vinceae</taxon>
        <taxon>Catharanthinae</taxon>
        <taxon>Catharanthus</taxon>
    </lineage>
</organism>
<comment type="caution">
    <text evidence="1">The sequence shown here is derived from an EMBL/GenBank/DDBJ whole genome shotgun (WGS) entry which is preliminary data.</text>
</comment>